<keyword evidence="2" id="KW-1185">Reference proteome</keyword>
<evidence type="ECO:0008006" key="3">
    <source>
        <dbReference type="Google" id="ProtNLM"/>
    </source>
</evidence>
<dbReference type="Proteomes" id="UP000594262">
    <property type="component" value="Unplaced"/>
</dbReference>
<evidence type="ECO:0000313" key="2">
    <source>
        <dbReference type="Proteomes" id="UP000594262"/>
    </source>
</evidence>
<organism evidence="1 2">
    <name type="scientific">Clytia hemisphaerica</name>
    <dbReference type="NCBI Taxonomy" id="252671"/>
    <lineage>
        <taxon>Eukaryota</taxon>
        <taxon>Metazoa</taxon>
        <taxon>Cnidaria</taxon>
        <taxon>Hydrozoa</taxon>
        <taxon>Hydroidolina</taxon>
        <taxon>Leptothecata</taxon>
        <taxon>Obeliida</taxon>
        <taxon>Clytiidae</taxon>
        <taxon>Clytia</taxon>
    </lineage>
</organism>
<accession>A0A7M5XBU0</accession>
<proteinExistence type="predicted"/>
<dbReference type="AlphaFoldDB" id="A0A7M5XBU0"/>
<protein>
    <recommendedName>
        <fullName evidence="3">Transposase Tc1-like domain-containing protein</fullName>
    </recommendedName>
</protein>
<dbReference type="EnsemblMetazoa" id="CLYHEMT020430.1">
    <property type="protein sequence ID" value="CLYHEMP020430.1"/>
    <property type="gene ID" value="CLYHEMG020430"/>
</dbReference>
<sequence>NTESYGLLSSCVKANFTIKRVKTAAGVQNFCDETVRKVFRKAGLRYTHSGKKGVLKRKDLHARLEFARRIKRLGQEGQLQLWLRDIALYLDSVGFAHKYNSYDQAKAPQTMAWRRPQGGLDFQWTARGSHEETGCFPTKME</sequence>
<evidence type="ECO:0000313" key="1">
    <source>
        <dbReference type="EnsemblMetazoa" id="CLYHEMP020430.1"/>
    </source>
</evidence>
<reference evidence="1" key="1">
    <citation type="submission" date="2021-01" db="UniProtKB">
        <authorList>
            <consortium name="EnsemblMetazoa"/>
        </authorList>
    </citation>
    <scope>IDENTIFICATION</scope>
</reference>
<name>A0A7M5XBU0_9CNID</name>